<evidence type="ECO:0000313" key="3">
    <source>
        <dbReference type="EMBL" id="CAJ0593437.1"/>
    </source>
</evidence>
<keyword evidence="4" id="KW-1185">Reference proteome</keyword>
<protein>
    <submittedName>
        <fullName evidence="3">Uncharacterized protein</fullName>
    </submittedName>
</protein>
<feature type="compositionally biased region" description="Basic and acidic residues" evidence="1">
    <location>
        <begin position="84"/>
        <end position="96"/>
    </location>
</feature>
<organism evidence="3 4">
    <name type="scientific">Cylicocyclus nassatus</name>
    <name type="common">Nematode worm</name>
    <dbReference type="NCBI Taxonomy" id="53992"/>
    <lineage>
        <taxon>Eukaryota</taxon>
        <taxon>Metazoa</taxon>
        <taxon>Ecdysozoa</taxon>
        <taxon>Nematoda</taxon>
        <taxon>Chromadorea</taxon>
        <taxon>Rhabditida</taxon>
        <taxon>Rhabditina</taxon>
        <taxon>Rhabditomorpha</taxon>
        <taxon>Strongyloidea</taxon>
        <taxon>Strongylidae</taxon>
        <taxon>Cylicocyclus</taxon>
    </lineage>
</organism>
<gene>
    <name evidence="3" type="ORF">CYNAS_LOCUS5420</name>
</gene>
<keyword evidence="2" id="KW-1133">Transmembrane helix</keyword>
<feature type="compositionally biased region" description="Polar residues" evidence="1">
    <location>
        <begin position="65"/>
        <end position="77"/>
    </location>
</feature>
<evidence type="ECO:0000256" key="1">
    <source>
        <dbReference type="SAM" id="MobiDB-lite"/>
    </source>
</evidence>
<comment type="caution">
    <text evidence="3">The sequence shown here is derived from an EMBL/GenBank/DDBJ whole genome shotgun (WGS) entry which is preliminary data.</text>
</comment>
<dbReference type="AlphaFoldDB" id="A0AA36DUR5"/>
<feature type="transmembrane region" description="Helical" evidence="2">
    <location>
        <begin position="171"/>
        <end position="189"/>
    </location>
</feature>
<proteinExistence type="predicted"/>
<evidence type="ECO:0000256" key="2">
    <source>
        <dbReference type="SAM" id="Phobius"/>
    </source>
</evidence>
<accession>A0AA36DUR5</accession>
<sequence>MDKKDEESDEDEAFLHSSMEILDGIYRGDEVTELTEHLRKPENSFDSDATDCIYRAIKTMARQTQNNSLGSLCSSPVRSPVPDKVNESPENDLDRDNLATGDHRMENELSFSPTSQVGDIGDRSQNELETIVPRLTLEFSPTTSVNHTPLPSPHSQLLPVDTPRLRTSIDFVYLFLFGLGTALIFYYFYLPPLYKGPVY</sequence>
<feature type="region of interest" description="Disordered" evidence="1">
    <location>
        <begin position="65"/>
        <end position="96"/>
    </location>
</feature>
<name>A0AA36DUR5_CYLNA</name>
<dbReference type="Proteomes" id="UP001176961">
    <property type="component" value="Unassembled WGS sequence"/>
</dbReference>
<evidence type="ECO:0000313" key="4">
    <source>
        <dbReference type="Proteomes" id="UP001176961"/>
    </source>
</evidence>
<keyword evidence="2" id="KW-0472">Membrane</keyword>
<dbReference type="EMBL" id="CATQJL010000112">
    <property type="protein sequence ID" value="CAJ0593437.1"/>
    <property type="molecule type" value="Genomic_DNA"/>
</dbReference>
<keyword evidence="2" id="KW-0812">Transmembrane</keyword>
<reference evidence="3" key="1">
    <citation type="submission" date="2023-07" db="EMBL/GenBank/DDBJ databases">
        <authorList>
            <consortium name="CYATHOMIX"/>
        </authorList>
    </citation>
    <scope>NUCLEOTIDE SEQUENCE</scope>
    <source>
        <strain evidence="3">N/A</strain>
    </source>
</reference>